<comment type="caution">
    <text evidence="3">The sequence shown here is derived from an EMBL/GenBank/DDBJ whole genome shotgun (WGS) entry which is preliminary data.</text>
</comment>
<dbReference type="RefSeq" id="WP_102626165.1">
    <property type="nucleotide sequence ID" value="NZ_PDOH01000028.1"/>
</dbReference>
<evidence type="ECO:0000313" key="3">
    <source>
        <dbReference type="EMBL" id="PMR71747.1"/>
    </source>
</evidence>
<evidence type="ECO:0000256" key="1">
    <source>
        <dbReference type="SAM" id="Coils"/>
    </source>
</evidence>
<dbReference type="AlphaFoldDB" id="A0A2N7TU92"/>
<feature type="coiled-coil region" evidence="1">
    <location>
        <begin position="6"/>
        <end position="35"/>
    </location>
</feature>
<feature type="domain" description="MvaT DNA-binding" evidence="2">
    <location>
        <begin position="80"/>
        <end position="116"/>
    </location>
</feature>
<dbReference type="Proteomes" id="UP000235346">
    <property type="component" value="Unassembled WGS sequence"/>
</dbReference>
<dbReference type="OrthoDB" id="6367018at2"/>
<dbReference type="EMBL" id="PNRE01000009">
    <property type="protein sequence ID" value="PMR71747.1"/>
    <property type="molecule type" value="Genomic_DNA"/>
</dbReference>
<keyword evidence="1" id="KW-0175">Coiled coil</keyword>
<proteinExistence type="predicted"/>
<keyword evidence="4" id="KW-1185">Reference proteome</keyword>
<protein>
    <recommendedName>
        <fullName evidence="2">MvaT DNA-binding domain-containing protein</fullName>
    </recommendedName>
</protein>
<dbReference type="NCBIfam" id="NF041859">
    <property type="entry name" value="silencer_MvaTU"/>
    <property type="match status" value="1"/>
</dbReference>
<organism evidence="3 4">
    <name type="scientific">Halomonas heilongjiangensis</name>
    <dbReference type="NCBI Taxonomy" id="1387883"/>
    <lineage>
        <taxon>Bacteria</taxon>
        <taxon>Pseudomonadati</taxon>
        <taxon>Pseudomonadota</taxon>
        <taxon>Gammaproteobacteria</taxon>
        <taxon>Oceanospirillales</taxon>
        <taxon>Halomonadaceae</taxon>
        <taxon>Halomonas</taxon>
    </lineage>
</organism>
<reference evidence="3 4" key="1">
    <citation type="submission" date="2018-01" db="EMBL/GenBank/DDBJ databases">
        <title>Halomonas endophytica sp. nov., isolated from storage liquid in the stems of Populus euphratica.</title>
        <authorList>
            <person name="Chen C."/>
        </authorList>
    </citation>
    <scope>NUCLEOTIDE SEQUENCE [LARGE SCALE GENOMIC DNA]</scope>
    <source>
        <strain evidence="3 4">DSM 26881</strain>
    </source>
</reference>
<dbReference type="InterPro" id="IPR035616">
    <property type="entry name" value="MvaT_DBD"/>
</dbReference>
<dbReference type="Pfam" id="PF22055">
    <property type="entry name" value="MvaT_DBD"/>
    <property type="match status" value="1"/>
</dbReference>
<name>A0A2N7TU92_9GAMM</name>
<gene>
    <name evidence="3" type="ORF">C1H66_01550</name>
</gene>
<sequence length="122" mass="14662">MSERLKQYYKANLEILEAQRRLAELEQDSEIKRELEFELRLVSIVERYRKSYDDAISILEMRRRGFANVVDAIRDEEKVKTYVNPFTNETVRAKRKTKFPIKQWVEEYGHDVVDSWVVDEAC</sequence>
<accession>A0A2N7TU92</accession>
<evidence type="ECO:0000313" key="4">
    <source>
        <dbReference type="Proteomes" id="UP000235346"/>
    </source>
</evidence>
<evidence type="ECO:0000259" key="2">
    <source>
        <dbReference type="Pfam" id="PF22055"/>
    </source>
</evidence>